<protein>
    <submittedName>
        <fullName evidence="1">Uncharacterized protein</fullName>
    </submittedName>
</protein>
<accession>W4KH93</accession>
<proteinExistence type="predicted"/>
<name>W4KH93_HETIT</name>
<keyword evidence="2" id="KW-1185">Reference proteome</keyword>
<evidence type="ECO:0000313" key="1">
    <source>
        <dbReference type="EMBL" id="ETW84695.1"/>
    </source>
</evidence>
<dbReference type="AlphaFoldDB" id="W4KH93"/>
<dbReference type="Proteomes" id="UP000030671">
    <property type="component" value="Unassembled WGS sequence"/>
</dbReference>
<evidence type="ECO:0000313" key="2">
    <source>
        <dbReference type="Proteomes" id="UP000030671"/>
    </source>
</evidence>
<reference evidence="1 2" key="1">
    <citation type="journal article" date="2012" name="New Phytol.">
        <title>Insight into trade-off between wood decay and parasitism from the genome of a fungal forest pathogen.</title>
        <authorList>
            <person name="Olson A."/>
            <person name="Aerts A."/>
            <person name="Asiegbu F."/>
            <person name="Belbahri L."/>
            <person name="Bouzid O."/>
            <person name="Broberg A."/>
            <person name="Canback B."/>
            <person name="Coutinho P.M."/>
            <person name="Cullen D."/>
            <person name="Dalman K."/>
            <person name="Deflorio G."/>
            <person name="van Diepen L.T."/>
            <person name="Dunand C."/>
            <person name="Duplessis S."/>
            <person name="Durling M."/>
            <person name="Gonthier P."/>
            <person name="Grimwood J."/>
            <person name="Fossdal C.G."/>
            <person name="Hansson D."/>
            <person name="Henrissat B."/>
            <person name="Hietala A."/>
            <person name="Himmelstrand K."/>
            <person name="Hoffmeister D."/>
            <person name="Hogberg N."/>
            <person name="James T.Y."/>
            <person name="Karlsson M."/>
            <person name="Kohler A."/>
            <person name="Kues U."/>
            <person name="Lee Y.H."/>
            <person name="Lin Y.C."/>
            <person name="Lind M."/>
            <person name="Lindquist E."/>
            <person name="Lombard V."/>
            <person name="Lucas S."/>
            <person name="Lunden K."/>
            <person name="Morin E."/>
            <person name="Murat C."/>
            <person name="Park J."/>
            <person name="Raffaello T."/>
            <person name="Rouze P."/>
            <person name="Salamov A."/>
            <person name="Schmutz J."/>
            <person name="Solheim H."/>
            <person name="Stahlberg J."/>
            <person name="Velez H."/>
            <person name="de Vries R.P."/>
            <person name="Wiebenga A."/>
            <person name="Woodward S."/>
            <person name="Yakovlev I."/>
            <person name="Garbelotto M."/>
            <person name="Martin F."/>
            <person name="Grigoriev I.V."/>
            <person name="Stenlid J."/>
        </authorList>
    </citation>
    <scope>NUCLEOTIDE SEQUENCE [LARGE SCALE GENOMIC DNA]</scope>
    <source>
        <strain evidence="1 2">TC 32-1</strain>
    </source>
</reference>
<dbReference type="GeneID" id="20674056"/>
<dbReference type="RefSeq" id="XP_009544333.1">
    <property type="nucleotide sequence ID" value="XM_009546038.1"/>
</dbReference>
<sequence>MRSFVAVLKRRGRRHEHPRGVHDQHGVLERLGHCLNLQPRRAGGRQRAQIEKPFGAGVFGGRDRRADAGGGNGGRDGGTVYTERSVGDKIGFGALIESERDTGDDVRDVAVDGMRIKGTVNVVRVYDSFWIANASECTDHTDAVELLEEVVDDLTKTTEDLTEAMIDLIDAAEDIGRSSSTAFGSLEIKGRSPFTVEEEPAVEEDADAIGAEGSPGASPNAVVGLALVTKDDAHLLSEGLYTWEILEDDGARSSAFQRFMMNTTSADGSPHFTNVITRVVVIDIDPSKARFHGSSVAETSLKPHQH</sequence>
<gene>
    <name evidence="1" type="ORF">HETIRDRAFT_425944</name>
</gene>
<dbReference type="KEGG" id="hir:HETIRDRAFT_425944"/>
<dbReference type="HOGENOM" id="CLU_909300_0_0_1"/>
<dbReference type="InParanoid" id="W4KH93"/>
<dbReference type="EMBL" id="KI925456">
    <property type="protein sequence ID" value="ETW84695.1"/>
    <property type="molecule type" value="Genomic_DNA"/>
</dbReference>
<organism evidence="1 2">
    <name type="scientific">Heterobasidion irregulare (strain TC 32-1)</name>
    <dbReference type="NCBI Taxonomy" id="747525"/>
    <lineage>
        <taxon>Eukaryota</taxon>
        <taxon>Fungi</taxon>
        <taxon>Dikarya</taxon>
        <taxon>Basidiomycota</taxon>
        <taxon>Agaricomycotina</taxon>
        <taxon>Agaricomycetes</taxon>
        <taxon>Russulales</taxon>
        <taxon>Bondarzewiaceae</taxon>
        <taxon>Heterobasidion</taxon>
        <taxon>Heterobasidion annosum species complex</taxon>
    </lineage>
</organism>